<dbReference type="Proteomes" id="UP000502035">
    <property type="component" value="Chromosome"/>
</dbReference>
<sequence length="245" mass="24954">MSDPDAPLSPAQDEAVRAHLAAARHTDPAPPDVVARLEATLGSLQAERSAGGAESPAPVVTLASRRRRRAATALLGAAAAVVLAVGVGQVLPGGPDSGSDSESASDSAAGGSTSSLEDESAADSSGPGEDDDAYSSDATPEAQRKSTKRGTDAGAAAAEQMPALTSDSALRPQVVDLWRSHLLSSSLPPPSCPVAGAGKADQRDVLYDDEPATVVFPRPRDGFQRVEVYLCGADDPVRSARLPLR</sequence>
<name>A0A6G7YDT6_9ACTN</name>
<dbReference type="KEGG" id="npi:G7071_05290"/>
<feature type="region of interest" description="Disordered" evidence="1">
    <location>
        <begin position="1"/>
        <end position="31"/>
    </location>
</feature>
<dbReference type="AlphaFoldDB" id="A0A6G7YDT6"/>
<protein>
    <submittedName>
        <fullName evidence="2">Uncharacterized protein</fullName>
    </submittedName>
</protein>
<keyword evidence="3" id="KW-1185">Reference proteome</keyword>
<proteinExistence type="predicted"/>
<dbReference type="EMBL" id="CP049866">
    <property type="protein sequence ID" value="QIK74930.1"/>
    <property type="molecule type" value="Genomic_DNA"/>
</dbReference>
<feature type="region of interest" description="Disordered" evidence="1">
    <location>
        <begin position="89"/>
        <end position="168"/>
    </location>
</feature>
<evidence type="ECO:0000313" key="3">
    <source>
        <dbReference type="Proteomes" id="UP000502035"/>
    </source>
</evidence>
<organism evidence="2 3">
    <name type="scientific">Nocardioides piscis</name>
    <dbReference type="NCBI Taxonomy" id="2714938"/>
    <lineage>
        <taxon>Bacteria</taxon>
        <taxon>Bacillati</taxon>
        <taxon>Actinomycetota</taxon>
        <taxon>Actinomycetes</taxon>
        <taxon>Propionibacteriales</taxon>
        <taxon>Nocardioidaceae</taxon>
        <taxon>Nocardioides</taxon>
    </lineage>
</organism>
<feature type="compositionally biased region" description="Low complexity" evidence="1">
    <location>
        <begin position="89"/>
        <end position="115"/>
    </location>
</feature>
<evidence type="ECO:0000313" key="2">
    <source>
        <dbReference type="EMBL" id="QIK74930.1"/>
    </source>
</evidence>
<gene>
    <name evidence="2" type="ORF">G7071_05290</name>
</gene>
<accession>A0A6G7YDT6</accession>
<dbReference type="RefSeq" id="WP_166315806.1">
    <property type="nucleotide sequence ID" value="NZ_CP049866.1"/>
</dbReference>
<reference evidence="2 3" key="1">
    <citation type="submission" date="2020-03" db="EMBL/GenBank/DDBJ databases">
        <title>Nocardioides sp. nov., isolated from fish.</title>
        <authorList>
            <person name="Hyun D.-W."/>
            <person name="Bae J.-W."/>
        </authorList>
    </citation>
    <scope>NUCLEOTIDE SEQUENCE [LARGE SCALE GENOMIC DNA]</scope>
    <source>
        <strain evidence="2 3">HDW12A</strain>
    </source>
</reference>
<evidence type="ECO:0000256" key="1">
    <source>
        <dbReference type="SAM" id="MobiDB-lite"/>
    </source>
</evidence>